<dbReference type="Gene3D" id="3.40.50.1820">
    <property type="entry name" value="alpha/beta hydrolase"/>
    <property type="match status" value="1"/>
</dbReference>
<dbReference type="OrthoDB" id="9815441at2"/>
<proteinExistence type="predicted"/>
<dbReference type="PROSITE" id="PS51257">
    <property type="entry name" value="PROKAR_LIPOPROTEIN"/>
    <property type="match status" value="1"/>
</dbReference>
<dbReference type="InterPro" id="IPR029058">
    <property type="entry name" value="AB_hydrolase_fold"/>
</dbReference>
<dbReference type="Proteomes" id="UP000243978">
    <property type="component" value="Unassembled WGS sequence"/>
</dbReference>
<dbReference type="SUPFAM" id="SSF53474">
    <property type="entry name" value="alpha/beta-Hydrolases"/>
    <property type="match status" value="1"/>
</dbReference>
<accession>A0A2T6BI99</accession>
<dbReference type="Pfam" id="PF12697">
    <property type="entry name" value="Abhydrolase_6"/>
    <property type="match status" value="1"/>
</dbReference>
<dbReference type="EMBL" id="QBKS01000001">
    <property type="protein sequence ID" value="PTX55788.1"/>
    <property type="molecule type" value="Genomic_DNA"/>
</dbReference>
<dbReference type="PANTHER" id="PTHR43689:SF8">
    <property type="entry name" value="ALPHA_BETA-HYDROLASES SUPERFAMILY PROTEIN"/>
    <property type="match status" value="1"/>
</dbReference>
<dbReference type="PANTHER" id="PTHR43689">
    <property type="entry name" value="HYDROLASE"/>
    <property type="match status" value="1"/>
</dbReference>
<feature type="domain" description="AB hydrolase-1" evidence="1">
    <location>
        <begin position="61"/>
        <end position="307"/>
    </location>
</feature>
<dbReference type="AlphaFoldDB" id="A0A2T6BI99"/>
<dbReference type="PRINTS" id="PR00111">
    <property type="entry name" value="ABHYDROLASE"/>
</dbReference>
<evidence type="ECO:0000313" key="2">
    <source>
        <dbReference type="EMBL" id="PTX55788.1"/>
    </source>
</evidence>
<protein>
    <submittedName>
        <fullName evidence="2">Pimeloyl-ACP methyl ester carboxylesterase</fullName>
    </submittedName>
</protein>
<dbReference type="RefSeq" id="WP_107844044.1">
    <property type="nucleotide sequence ID" value="NZ_QBKS01000001.1"/>
</dbReference>
<name>A0A2T6BI99_9RHOB</name>
<evidence type="ECO:0000313" key="3">
    <source>
        <dbReference type="Proteomes" id="UP000243978"/>
    </source>
</evidence>
<organism evidence="2 3">
    <name type="scientific">Litoreibacter ponti</name>
    <dbReference type="NCBI Taxonomy" id="1510457"/>
    <lineage>
        <taxon>Bacteria</taxon>
        <taxon>Pseudomonadati</taxon>
        <taxon>Pseudomonadota</taxon>
        <taxon>Alphaproteobacteria</taxon>
        <taxon>Rhodobacterales</taxon>
        <taxon>Roseobacteraceae</taxon>
        <taxon>Litoreibacter</taxon>
    </lineage>
</organism>
<gene>
    <name evidence="2" type="ORF">C8N43_0434</name>
</gene>
<sequence length="319" mass="34347">MLKFGLLAALVAILAGCGVVLKSSIDQRRANALRDTPPTGEMLTINGAKVHVHVEGTGPDVILIHGAGGNWREWTYSLIPKLKGEFRFFAVDRPGHGYSSRIPTRANEFETIDEQSALIAAAVNQLGAKDPIVLGQSYGGAVALSYALNHDAKAAVIVAGVSNPWPGDIDAFYYRMSGWLGRNILAPLAATFATEERGQDTVENIFAPDPVPPGYLDHMGLDLAVRPIQLVTNAGMVKTLRPQIVAQSERYKDLEIPVEIVHGTADTTVPFDVHAEPLHEELPNSRLIPLEGIGHMPQHAAEAQVIDALRSAAKRAGLR</sequence>
<keyword evidence="3" id="KW-1185">Reference proteome</keyword>
<dbReference type="InterPro" id="IPR000073">
    <property type="entry name" value="AB_hydrolase_1"/>
</dbReference>
<reference evidence="2 3" key="1">
    <citation type="submission" date="2018-04" db="EMBL/GenBank/DDBJ databases">
        <title>Genomic Encyclopedia of Archaeal and Bacterial Type Strains, Phase II (KMG-II): from individual species to whole genera.</title>
        <authorList>
            <person name="Goeker M."/>
        </authorList>
    </citation>
    <scope>NUCLEOTIDE SEQUENCE [LARGE SCALE GENOMIC DNA]</scope>
    <source>
        <strain evidence="2 3">DSM 100977</strain>
    </source>
</reference>
<comment type="caution">
    <text evidence="2">The sequence shown here is derived from an EMBL/GenBank/DDBJ whole genome shotgun (WGS) entry which is preliminary data.</text>
</comment>
<evidence type="ECO:0000259" key="1">
    <source>
        <dbReference type="Pfam" id="PF12697"/>
    </source>
</evidence>